<proteinExistence type="predicted"/>
<keyword evidence="2" id="KW-1185">Reference proteome</keyword>
<organism evidence="1 2">
    <name type="scientific">Racocetra persica</name>
    <dbReference type="NCBI Taxonomy" id="160502"/>
    <lineage>
        <taxon>Eukaryota</taxon>
        <taxon>Fungi</taxon>
        <taxon>Fungi incertae sedis</taxon>
        <taxon>Mucoromycota</taxon>
        <taxon>Glomeromycotina</taxon>
        <taxon>Glomeromycetes</taxon>
        <taxon>Diversisporales</taxon>
        <taxon>Gigasporaceae</taxon>
        <taxon>Racocetra</taxon>
    </lineage>
</organism>
<dbReference type="EMBL" id="CAJVQC010016650">
    <property type="protein sequence ID" value="CAG8678271.1"/>
    <property type="molecule type" value="Genomic_DNA"/>
</dbReference>
<evidence type="ECO:0000313" key="1">
    <source>
        <dbReference type="EMBL" id="CAG8678271.1"/>
    </source>
</evidence>
<accession>A0ACA9NW92</accession>
<evidence type="ECO:0000313" key="2">
    <source>
        <dbReference type="Proteomes" id="UP000789920"/>
    </source>
</evidence>
<protein>
    <submittedName>
        <fullName evidence="1">29602_t:CDS:1</fullName>
    </submittedName>
</protein>
<reference evidence="1" key="1">
    <citation type="submission" date="2021-06" db="EMBL/GenBank/DDBJ databases">
        <authorList>
            <person name="Kallberg Y."/>
            <person name="Tangrot J."/>
            <person name="Rosling A."/>
        </authorList>
    </citation>
    <scope>NUCLEOTIDE SEQUENCE</scope>
    <source>
        <strain evidence="1">MA461A</strain>
    </source>
</reference>
<dbReference type="Proteomes" id="UP000789920">
    <property type="component" value="Unassembled WGS sequence"/>
</dbReference>
<feature type="non-terminal residue" evidence="1">
    <location>
        <position position="94"/>
    </location>
</feature>
<comment type="caution">
    <text evidence="1">The sequence shown here is derived from an EMBL/GenBank/DDBJ whole genome shotgun (WGS) entry which is preliminary data.</text>
</comment>
<name>A0ACA9NW92_9GLOM</name>
<sequence>METSILYEQDDDNIYVAELSRNIHENSEESESNDNDDYDIQDYFFSLEQINTIVQNTKKYACLKGAREGHYWNMDNRFPEHKIATFMTMLRFEQ</sequence>
<gene>
    <name evidence="1" type="ORF">RPERSI_LOCUS8989</name>
</gene>